<name>A0A1P8EKV8_9GAMM</name>
<reference evidence="1 2" key="1">
    <citation type="submission" date="2016-08" db="EMBL/GenBank/DDBJ databases">
        <title>Complete genome sequence of Acinetobacter baylyi strain GFJ2.</title>
        <authorList>
            <person name="Tabata M."/>
            <person name="Kuboki S."/>
            <person name="Gibu N."/>
            <person name="Kinouchi Y."/>
            <person name="Vangnai A."/>
            <person name="Kasai D."/>
            <person name="Fukuda M."/>
        </authorList>
    </citation>
    <scope>NUCLEOTIDE SEQUENCE [LARGE SCALE GENOMIC DNA]</scope>
    <source>
        <strain evidence="1 2">GFJ2</strain>
    </source>
</reference>
<dbReference type="Proteomes" id="UP000185674">
    <property type="component" value="Chromosome"/>
</dbReference>
<proteinExistence type="predicted"/>
<dbReference type="STRING" id="487316.BEN76_12850"/>
<dbReference type="EMBL" id="CP016896">
    <property type="protein sequence ID" value="APV36854.1"/>
    <property type="molecule type" value="Genomic_DNA"/>
</dbReference>
<evidence type="ECO:0000313" key="2">
    <source>
        <dbReference type="Proteomes" id="UP000185674"/>
    </source>
</evidence>
<gene>
    <name evidence="1" type="ORF">BEN76_12850</name>
</gene>
<accession>A0A1P8EKV8</accession>
<organism evidence="1 2">
    <name type="scientific">Acinetobacter soli</name>
    <dbReference type="NCBI Taxonomy" id="487316"/>
    <lineage>
        <taxon>Bacteria</taxon>
        <taxon>Pseudomonadati</taxon>
        <taxon>Pseudomonadota</taxon>
        <taxon>Gammaproteobacteria</taxon>
        <taxon>Moraxellales</taxon>
        <taxon>Moraxellaceae</taxon>
        <taxon>Acinetobacter</taxon>
    </lineage>
</organism>
<protein>
    <submittedName>
        <fullName evidence="1">Uncharacterized protein</fullName>
    </submittedName>
</protein>
<dbReference type="KEGG" id="asol:BEN76_12850"/>
<evidence type="ECO:0000313" key="1">
    <source>
        <dbReference type="EMBL" id="APV36854.1"/>
    </source>
</evidence>
<sequence>MRKIGKKNGCWSSLNCKPARDIQHAQQVAKTSIFEINAIHKKFKENWDRVYPARLLVDLENDTTDKMS</sequence>
<dbReference type="AlphaFoldDB" id="A0A1P8EKV8"/>